<evidence type="ECO:0000313" key="4">
    <source>
        <dbReference type="Proteomes" id="UP001199469"/>
    </source>
</evidence>
<dbReference type="Pfam" id="PF13581">
    <property type="entry name" value="HATPase_c_2"/>
    <property type="match status" value="1"/>
</dbReference>
<evidence type="ECO:0000259" key="2">
    <source>
        <dbReference type="Pfam" id="PF13581"/>
    </source>
</evidence>
<evidence type="ECO:0000313" key="3">
    <source>
        <dbReference type="EMBL" id="MCD2195361.1"/>
    </source>
</evidence>
<proteinExistence type="predicted"/>
<keyword evidence="1" id="KW-0723">Serine/threonine-protein kinase</keyword>
<protein>
    <submittedName>
        <fullName evidence="3">ATP-binding protein</fullName>
    </submittedName>
</protein>
<reference evidence="3 4" key="1">
    <citation type="submission" date="2021-11" db="EMBL/GenBank/DDBJ databases">
        <title>Draft genome sequence of Actinomycetospora sp. SF1 isolated from the rhizosphere soil.</title>
        <authorList>
            <person name="Duangmal K."/>
            <person name="Chantavorakit T."/>
        </authorList>
    </citation>
    <scope>NUCLEOTIDE SEQUENCE [LARGE SCALE GENOMIC DNA]</scope>
    <source>
        <strain evidence="3 4">TBRC 5722</strain>
    </source>
</reference>
<keyword evidence="1" id="KW-0418">Kinase</keyword>
<gene>
    <name evidence="3" type="ORF">LQ327_18490</name>
</gene>
<organism evidence="3 4">
    <name type="scientific">Actinomycetospora endophytica</name>
    <dbReference type="NCBI Taxonomy" id="2291215"/>
    <lineage>
        <taxon>Bacteria</taxon>
        <taxon>Bacillati</taxon>
        <taxon>Actinomycetota</taxon>
        <taxon>Actinomycetes</taxon>
        <taxon>Pseudonocardiales</taxon>
        <taxon>Pseudonocardiaceae</taxon>
        <taxon>Actinomycetospora</taxon>
    </lineage>
</organism>
<evidence type="ECO:0000256" key="1">
    <source>
        <dbReference type="ARBA" id="ARBA00022527"/>
    </source>
</evidence>
<dbReference type="EMBL" id="JAJNDB010000004">
    <property type="protein sequence ID" value="MCD2195361.1"/>
    <property type="molecule type" value="Genomic_DNA"/>
</dbReference>
<dbReference type="RefSeq" id="WP_230736406.1">
    <property type="nucleotide sequence ID" value="NZ_JAJNDB010000004.1"/>
</dbReference>
<name>A0ABS8PAT5_9PSEU</name>
<dbReference type="Gene3D" id="3.30.565.10">
    <property type="entry name" value="Histidine kinase-like ATPase, C-terminal domain"/>
    <property type="match status" value="1"/>
</dbReference>
<dbReference type="CDD" id="cd16936">
    <property type="entry name" value="HATPase_RsbW-like"/>
    <property type="match status" value="1"/>
</dbReference>
<sequence length="150" mass="16012">MPNSDTPDVDVAPWPAPLRLRTPALSSHVRGLRRRLSRWLPVDHFDVGVVEDLVAAVSEALENCCDHAFADAAASGTMTLSARTLDECLRVSVVDDGVWQIPDTGPTTRGRGIAMIRALIDDVVISSGLEGTQVDLTHHVPGCGSHALAQ</sequence>
<comment type="caution">
    <text evidence="3">The sequence shown here is derived from an EMBL/GenBank/DDBJ whole genome shotgun (WGS) entry which is preliminary data.</text>
</comment>
<keyword evidence="3" id="KW-0067">ATP-binding</keyword>
<accession>A0ABS8PAT5</accession>
<dbReference type="SUPFAM" id="SSF55874">
    <property type="entry name" value="ATPase domain of HSP90 chaperone/DNA topoisomerase II/histidine kinase"/>
    <property type="match status" value="1"/>
</dbReference>
<dbReference type="PANTHER" id="PTHR35526:SF3">
    <property type="entry name" value="ANTI-SIGMA-F FACTOR RSBW"/>
    <property type="match status" value="1"/>
</dbReference>
<dbReference type="InterPro" id="IPR036890">
    <property type="entry name" value="HATPase_C_sf"/>
</dbReference>
<keyword evidence="3" id="KW-0547">Nucleotide-binding</keyword>
<dbReference type="GO" id="GO:0005524">
    <property type="term" value="F:ATP binding"/>
    <property type="evidence" value="ECO:0007669"/>
    <property type="project" value="UniProtKB-KW"/>
</dbReference>
<dbReference type="InterPro" id="IPR050267">
    <property type="entry name" value="Anti-sigma-factor_SerPK"/>
</dbReference>
<keyword evidence="4" id="KW-1185">Reference proteome</keyword>
<feature type="domain" description="Histidine kinase/HSP90-like ATPase" evidence="2">
    <location>
        <begin position="23"/>
        <end position="137"/>
    </location>
</feature>
<dbReference type="Proteomes" id="UP001199469">
    <property type="component" value="Unassembled WGS sequence"/>
</dbReference>
<keyword evidence="1" id="KW-0808">Transferase</keyword>
<dbReference type="InterPro" id="IPR003594">
    <property type="entry name" value="HATPase_dom"/>
</dbReference>
<dbReference type="PANTHER" id="PTHR35526">
    <property type="entry name" value="ANTI-SIGMA-F FACTOR RSBW-RELATED"/>
    <property type="match status" value="1"/>
</dbReference>